<accession>A0A7E4V6H6</accession>
<reference evidence="3" key="2">
    <citation type="submission" date="2020-10" db="UniProtKB">
        <authorList>
            <consortium name="WormBaseParasite"/>
        </authorList>
    </citation>
    <scope>IDENTIFICATION</scope>
</reference>
<reference evidence="2" key="1">
    <citation type="journal article" date="2013" name="Genetics">
        <title>The draft genome and transcriptome of Panagrellus redivivus are shaped by the harsh demands of a free-living lifestyle.</title>
        <authorList>
            <person name="Srinivasan J."/>
            <person name="Dillman A.R."/>
            <person name="Macchietto M.G."/>
            <person name="Heikkinen L."/>
            <person name="Lakso M."/>
            <person name="Fracchia K.M."/>
            <person name="Antoshechkin I."/>
            <person name="Mortazavi A."/>
            <person name="Wong G."/>
            <person name="Sternberg P.W."/>
        </authorList>
    </citation>
    <scope>NUCLEOTIDE SEQUENCE [LARGE SCALE GENOMIC DNA]</scope>
    <source>
        <strain evidence="2">MT8872</strain>
    </source>
</reference>
<feature type="compositionally biased region" description="Basic residues" evidence="1">
    <location>
        <begin position="433"/>
        <end position="444"/>
    </location>
</feature>
<feature type="region of interest" description="Disordered" evidence="1">
    <location>
        <begin position="29"/>
        <end position="68"/>
    </location>
</feature>
<sequence>MPFFQEVPVVLPLVSVKQSIEKTTTGKMVLPTSDDAAGGKKSRSQRRKQARRNALQNGTADEPLEDTNVQTSHIVSKVEGTTKKLQVHPPTTPYRYAYLNAETKVTLITPSGEKDVIRNAPTLEVAVKALIRAAPPNTVKGVFIVNDPGFVQWRRSVDAVQKAGYTNVKVIETFGLSITTVIYKVPLQQTIGTIIFVFYGSGVGDLSKPPMDVVTILQKRERGWQLLKLKNMYLAVDKFPSAKEIVVFKETATERANLQRLLPGFKFHFVKSLPPSFTTTTFIRNRINGDDFCGNEVLPYCWYDLEVQFGGSSDIIPLTQNVPPFSKTQEVCVGDATTIEIHAFDRGYYEKTFVKSFKFETAELRVVSVTVHVDETLVPQVTLKSLTIGDARNVLPDTSALNLESAASLMQAFKKVTDGEVSLPTSNDTAGGKKSRSQRRRQARRNALQNGTADVSTSRDNDVDTGGSMTTLPEELSQLQLDPPPTTILTFTSDNRVLIKADETYTGVTQLLAYVRLQAGTAPIIGQQAFDALKTHPESVFYAITRLMATDFDPAYSDPSWRFKTTRDADGKLVIHGGGDIVTLPIVLFGLVVNSTLLYIKEHQKSEVTELGIRLPLGSVISDSDLKAVSKKIGVKLIVVGDKL</sequence>
<dbReference type="WBParaSite" id="Pan_g17140.t1">
    <property type="protein sequence ID" value="Pan_g17140.t1"/>
    <property type="gene ID" value="Pan_g17140"/>
</dbReference>
<evidence type="ECO:0000256" key="1">
    <source>
        <dbReference type="SAM" id="MobiDB-lite"/>
    </source>
</evidence>
<name>A0A7E4V6H6_PANRE</name>
<evidence type="ECO:0000313" key="3">
    <source>
        <dbReference type="WBParaSite" id="Pan_g17140.t1"/>
    </source>
</evidence>
<feature type="region of interest" description="Disordered" evidence="1">
    <location>
        <begin position="420"/>
        <end position="470"/>
    </location>
</feature>
<feature type="compositionally biased region" description="Polar residues" evidence="1">
    <location>
        <begin position="447"/>
        <end position="456"/>
    </location>
</feature>
<organism evidence="2 3">
    <name type="scientific">Panagrellus redivivus</name>
    <name type="common">Microworm</name>
    <dbReference type="NCBI Taxonomy" id="6233"/>
    <lineage>
        <taxon>Eukaryota</taxon>
        <taxon>Metazoa</taxon>
        <taxon>Ecdysozoa</taxon>
        <taxon>Nematoda</taxon>
        <taxon>Chromadorea</taxon>
        <taxon>Rhabditida</taxon>
        <taxon>Tylenchina</taxon>
        <taxon>Panagrolaimomorpha</taxon>
        <taxon>Panagrolaimoidea</taxon>
        <taxon>Panagrolaimidae</taxon>
        <taxon>Panagrellus</taxon>
    </lineage>
</organism>
<feature type="compositionally biased region" description="Basic residues" evidence="1">
    <location>
        <begin position="40"/>
        <end position="51"/>
    </location>
</feature>
<dbReference type="Proteomes" id="UP000492821">
    <property type="component" value="Unassembled WGS sequence"/>
</dbReference>
<evidence type="ECO:0000313" key="2">
    <source>
        <dbReference type="Proteomes" id="UP000492821"/>
    </source>
</evidence>
<proteinExistence type="predicted"/>
<keyword evidence="2" id="KW-1185">Reference proteome</keyword>
<protein>
    <submittedName>
        <fullName evidence="3">ATP-dependent DNA helicase</fullName>
    </submittedName>
</protein>
<dbReference type="AlphaFoldDB" id="A0A7E4V6H6"/>